<dbReference type="EMBL" id="CAVLEF010000011">
    <property type="protein sequence ID" value="CAK1548798.1"/>
    <property type="molecule type" value="Genomic_DNA"/>
</dbReference>
<sequence length="163" mass="19112">MRCKINEKNEKKSWASIANECIDKYNETEHSVTGFAPAYLLEGKVTSVLPQELRHPVDIDTWVKDRKEALERTIKSHMYNKKLFDKGRKQNEFTIGDLVYIENGNKINRKKLDNLRIGPFQIKDKISNTIYRINTGKRKDTNLYHITKLIPMENEINDEEDNA</sequence>
<reference evidence="1 2" key="1">
    <citation type="submission" date="2023-11" db="EMBL/GenBank/DDBJ databases">
        <authorList>
            <person name="Okamura Y."/>
        </authorList>
    </citation>
    <scope>NUCLEOTIDE SEQUENCE [LARGE SCALE GENOMIC DNA]</scope>
</reference>
<dbReference type="Proteomes" id="UP001497472">
    <property type="component" value="Unassembled WGS sequence"/>
</dbReference>
<dbReference type="PANTHER" id="PTHR37984">
    <property type="entry name" value="PROTEIN CBG26694"/>
    <property type="match status" value="1"/>
</dbReference>
<protein>
    <recommendedName>
        <fullName evidence="3">Integrase catalytic domain-containing protein</fullName>
    </recommendedName>
</protein>
<evidence type="ECO:0000313" key="1">
    <source>
        <dbReference type="EMBL" id="CAK1548798.1"/>
    </source>
</evidence>
<dbReference type="AlphaFoldDB" id="A0AAV1JK00"/>
<comment type="caution">
    <text evidence="1">The sequence shown here is derived from an EMBL/GenBank/DDBJ whole genome shotgun (WGS) entry which is preliminary data.</text>
</comment>
<dbReference type="PANTHER" id="PTHR37984:SF5">
    <property type="entry name" value="PROTEIN NYNRIN-LIKE"/>
    <property type="match status" value="1"/>
</dbReference>
<dbReference type="InterPro" id="IPR050951">
    <property type="entry name" value="Retrovirus_Pol_polyprotein"/>
</dbReference>
<organism evidence="1 2">
    <name type="scientific">Leptosia nina</name>
    <dbReference type="NCBI Taxonomy" id="320188"/>
    <lineage>
        <taxon>Eukaryota</taxon>
        <taxon>Metazoa</taxon>
        <taxon>Ecdysozoa</taxon>
        <taxon>Arthropoda</taxon>
        <taxon>Hexapoda</taxon>
        <taxon>Insecta</taxon>
        <taxon>Pterygota</taxon>
        <taxon>Neoptera</taxon>
        <taxon>Endopterygota</taxon>
        <taxon>Lepidoptera</taxon>
        <taxon>Glossata</taxon>
        <taxon>Ditrysia</taxon>
        <taxon>Papilionoidea</taxon>
        <taxon>Pieridae</taxon>
        <taxon>Pierinae</taxon>
        <taxon>Leptosia</taxon>
    </lineage>
</organism>
<evidence type="ECO:0000313" key="2">
    <source>
        <dbReference type="Proteomes" id="UP001497472"/>
    </source>
</evidence>
<name>A0AAV1JK00_9NEOP</name>
<accession>A0AAV1JK00</accession>
<gene>
    <name evidence="1" type="ORF">LNINA_LOCUS8150</name>
</gene>
<evidence type="ECO:0008006" key="3">
    <source>
        <dbReference type="Google" id="ProtNLM"/>
    </source>
</evidence>
<keyword evidence="2" id="KW-1185">Reference proteome</keyword>
<proteinExistence type="predicted"/>